<sequence>MSDKPIIRDNIIAPSSRGEASPNAIRTEVAATVDASLIRDNIVQMTTDIATIRRAVLDAVKEEFGGTYSGEDIARRVVSTLAH</sequence>
<evidence type="ECO:0000313" key="3">
    <source>
        <dbReference type="Proteomes" id="UP000638043"/>
    </source>
</evidence>
<evidence type="ECO:0000256" key="1">
    <source>
        <dbReference type="SAM" id="MobiDB-lite"/>
    </source>
</evidence>
<dbReference type="EMBL" id="BMMQ01000001">
    <property type="protein sequence ID" value="GGO59167.1"/>
    <property type="molecule type" value="Genomic_DNA"/>
</dbReference>
<comment type="caution">
    <text evidence="2">The sequence shown here is derived from an EMBL/GenBank/DDBJ whole genome shotgun (WGS) entry which is preliminary data.</text>
</comment>
<gene>
    <name evidence="2" type="ORF">GCM10010910_01490</name>
</gene>
<keyword evidence="3" id="KW-1185">Reference proteome</keyword>
<accession>A0ABQ2MWP6</accession>
<reference evidence="3" key="1">
    <citation type="journal article" date="2019" name="Int. J. Syst. Evol. Microbiol.">
        <title>The Global Catalogue of Microorganisms (GCM) 10K type strain sequencing project: providing services to taxonomists for standard genome sequencing and annotation.</title>
        <authorList>
            <consortium name="The Broad Institute Genomics Platform"/>
            <consortium name="The Broad Institute Genome Sequencing Center for Infectious Disease"/>
            <person name="Wu L."/>
            <person name="Ma J."/>
        </authorList>
    </citation>
    <scope>NUCLEOTIDE SEQUENCE [LARGE SCALE GENOMIC DNA]</scope>
    <source>
        <strain evidence="3">CGMCC 4.7181</strain>
    </source>
</reference>
<dbReference type="RefSeq" id="WP_188699451.1">
    <property type="nucleotide sequence ID" value="NZ_BMMQ01000001.1"/>
</dbReference>
<evidence type="ECO:0000313" key="2">
    <source>
        <dbReference type="EMBL" id="GGO59167.1"/>
    </source>
</evidence>
<protein>
    <submittedName>
        <fullName evidence="2">Uncharacterized protein</fullName>
    </submittedName>
</protein>
<feature type="region of interest" description="Disordered" evidence="1">
    <location>
        <begin position="1"/>
        <end position="20"/>
    </location>
</feature>
<dbReference type="Proteomes" id="UP000638043">
    <property type="component" value="Unassembled WGS sequence"/>
</dbReference>
<proteinExistence type="predicted"/>
<name>A0ABQ2MWP6_9MICO</name>
<organism evidence="2 3">
    <name type="scientific">Microbacterium nanhaiense</name>
    <dbReference type="NCBI Taxonomy" id="1301026"/>
    <lineage>
        <taxon>Bacteria</taxon>
        <taxon>Bacillati</taxon>
        <taxon>Actinomycetota</taxon>
        <taxon>Actinomycetes</taxon>
        <taxon>Micrococcales</taxon>
        <taxon>Microbacteriaceae</taxon>
        <taxon>Microbacterium</taxon>
    </lineage>
</organism>